<sequence length="256" mass="28042">MSDEVLGVDYSKWKVPDLKKALKDLGLPTTGNKSELIERLSGKVESVSAGLDNREPIDQPEDIDEDEVLGADLDEPVADTNNDSIIDTPPEGEGKEIPKTTAGATPASSQKPSKKITLVRKSLPETEKENKDKNDENVVIINEKKKSEPEVKPSSERQVIKISTISMKERLEMRAQKFGTPLSDDAKKAARAERFGTPGGTKGSSSIGPTVVSSIEVLKKRAERFGCTTASKLVKNEMQEKLEQRAKRFKADPQIV</sequence>
<protein>
    <recommendedName>
        <fullName evidence="4">SAP domain-containing protein</fullName>
    </recommendedName>
</protein>
<evidence type="ECO:0000256" key="3">
    <source>
        <dbReference type="SAM" id="MobiDB-lite"/>
    </source>
</evidence>
<feature type="region of interest" description="Disordered" evidence="3">
    <location>
        <begin position="26"/>
        <end position="157"/>
    </location>
</feature>
<dbReference type="EMBL" id="OU963865">
    <property type="protein sequence ID" value="CAH0389396.1"/>
    <property type="molecule type" value="Genomic_DNA"/>
</dbReference>
<dbReference type="InterPro" id="IPR036361">
    <property type="entry name" value="SAP_dom_sf"/>
</dbReference>
<dbReference type="SMART" id="SM00513">
    <property type="entry name" value="SAP"/>
    <property type="match status" value="1"/>
</dbReference>
<organism evidence="5 6">
    <name type="scientific">Bemisia tabaci</name>
    <name type="common">Sweetpotato whitefly</name>
    <name type="synonym">Aleurodes tabaci</name>
    <dbReference type="NCBI Taxonomy" id="7038"/>
    <lineage>
        <taxon>Eukaryota</taxon>
        <taxon>Metazoa</taxon>
        <taxon>Ecdysozoa</taxon>
        <taxon>Arthropoda</taxon>
        <taxon>Hexapoda</taxon>
        <taxon>Insecta</taxon>
        <taxon>Pterygota</taxon>
        <taxon>Neoptera</taxon>
        <taxon>Paraneoptera</taxon>
        <taxon>Hemiptera</taxon>
        <taxon>Sternorrhyncha</taxon>
        <taxon>Aleyrodoidea</taxon>
        <taxon>Aleyrodidae</taxon>
        <taxon>Aleyrodinae</taxon>
        <taxon>Bemisia</taxon>
    </lineage>
</organism>
<dbReference type="Pfam" id="PF02037">
    <property type="entry name" value="SAP"/>
    <property type="match status" value="1"/>
</dbReference>
<accession>A0A9P0F2P4</accession>
<dbReference type="GO" id="GO:0016973">
    <property type="term" value="P:poly(A)+ mRNA export from nucleus"/>
    <property type="evidence" value="ECO:0007669"/>
    <property type="project" value="TreeGrafter"/>
</dbReference>
<evidence type="ECO:0000313" key="5">
    <source>
        <dbReference type="EMBL" id="CAH0389396.1"/>
    </source>
</evidence>
<dbReference type="Pfam" id="PF18592">
    <property type="entry name" value="Tho1_MOS11_C"/>
    <property type="match status" value="1"/>
</dbReference>
<name>A0A9P0F2P4_BEMTA</name>
<feature type="domain" description="SAP" evidence="4">
    <location>
        <begin position="10"/>
        <end position="44"/>
    </location>
</feature>
<dbReference type="PANTHER" id="PTHR46551:SF1">
    <property type="entry name" value="SAP DOMAIN-CONTAINING RIBONUCLEOPROTEIN"/>
    <property type="match status" value="1"/>
</dbReference>
<comment type="similarity">
    <text evidence="2">Belongs to the SAP domain-containing ribonucleoprotein family.</text>
</comment>
<dbReference type="Gene3D" id="1.10.720.30">
    <property type="entry name" value="SAP domain"/>
    <property type="match status" value="1"/>
</dbReference>
<dbReference type="KEGG" id="btab:109034132"/>
<dbReference type="InterPro" id="IPR003034">
    <property type="entry name" value="SAP_dom"/>
</dbReference>
<feature type="compositionally biased region" description="Basic and acidic residues" evidence="3">
    <location>
        <begin position="122"/>
        <end position="157"/>
    </location>
</feature>
<dbReference type="InterPro" id="IPR040746">
    <property type="entry name" value="THO1_MOS11_C"/>
</dbReference>
<evidence type="ECO:0000259" key="4">
    <source>
        <dbReference type="PROSITE" id="PS50800"/>
    </source>
</evidence>
<feature type="compositionally biased region" description="Polar residues" evidence="3">
    <location>
        <begin position="102"/>
        <end position="111"/>
    </location>
</feature>
<gene>
    <name evidence="5" type="ORF">BEMITA_LOCUS8229</name>
</gene>
<dbReference type="Proteomes" id="UP001152759">
    <property type="component" value="Chromosome 4"/>
</dbReference>
<feature type="compositionally biased region" description="Basic and acidic residues" evidence="3">
    <location>
        <begin position="184"/>
        <end position="194"/>
    </location>
</feature>
<evidence type="ECO:0000256" key="1">
    <source>
        <dbReference type="ARBA" id="ARBA00022553"/>
    </source>
</evidence>
<evidence type="ECO:0000256" key="2">
    <source>
        <dbReference type="ARBA" id="ARBA00046328"/>
    </source>
</evidence>
<dbReference type="InterPro" id="IPR052240">
    <property type="entry name" value="SAP_domain_ribonucleoprotein"/>
</dbReference>
<evidence type="ECO:0000313" key="6">
    <source>
        <dbReference type="Proteomes" id="UP001152759"/>
    </source>
</evidence>
<keyword evidence="6" id="KW-1185">Reference proteome</keyword>
<dbReference type="AlphaFoldDB" id="A0A9P0F2P4"/>
<dbReference type="SUPFAM" id="SSF68906">
    <property type="entry name" value="SAP domain"/>
    <property type="match status" value="1"/>
</dbReference>
<feature type="compositionally biased region" description="Acidic residues" evidence="3">
    <location>
        <begin position="58"/>
        <end position="77"/>
    </location>
</feature>
<reference evidence="5" key="1">
    <citation type="submission" date="2021-12" db="EMBL/GenBank/DDBJ databases">
        <authorList>
            <person name="King R."/>
        </authorList>
    </citation>
    <scope>NUCLEOTIDE SEQUENCE</scope>
</reference>
<keyword evidence="1" id="KW-0597">Phosphoprotein</keyword>
<dbReference type="GO" id="GO:0005634">
    <property type="term" value="C:nucleus"/>
    <property type="evidence" value="ECO:0007669"/>
    <property type="project" value="TreeGrafter"/>
</dbReference>
<proteinExistence type="inferred from homology"/>
<feature type="region of interest" description="Disordered" evidence="3">
    <location>
        <begin position="177"/>
        <end position="208"/>
    </location>
</feature>
<dbReference type="PROSITE" id="PS50800">
    <property type="entry name" value="SAP"/>
    <property type="match status" value="1"/>
</dbReference>
<dbReference type="PANTHER" id="PTHR46551">
    <property type="entry name" value="SAP DOMAIN-CONTAINING RIBONUCLEOPROTEIN"/>
    <property type="match status" value="1"/>
</dbReference>